<dbReference type="PANTHER" id="PTHR36091">
    <property type="entry name" value="ALTERED INHERITANCE OF MITOCHONDRIA PROTEIN 9, MITOCHONDRIAL"/>
    <property type="match status" value="1"/>
</dbReference>
<dbReference type="GeneID" id="19307641"/>
<keyword evidence="3" id="KW-1185">Reference proteome</keyword>
<accession>S7PXL6</accession>
<dbReference type="AlphaFoldDB" id="S7PXL6"/>
<evidence type="ECO:0000313" key="2">
    <source>
        <dbReference type="EMBL" id="EPQ52356.1"/>
    </source>
</evidence>
<dbReference type="GO" id="GO:0005739">
    <property type="term" value="C:mitochondrion"/>
    <property type="evidence" value="ECO:0007669"/>
    <property type="project" value="TreeGrafter"/>
</dbReference>
<dbReference type="InterPro" id="IPR002575">
    <property type="entry name" value="Aminoglycoside_PTrfase"/>
</dbReference>
<name>S7PXL6_GLOTA</name>
<dbReference type="EMBL" id="KB469308">
    <property type="protein sequence ID" value="EPQ52356.1"/>
    <property type="molecule type" value="Genomic_DNA"/>
</dbReference>
<dbReference type="SUPFAM" id="SSF56112">
    <property type="entry name" value="Protein kinase-like (PK-like)"/>
    <property type="match status" value="1"/>
</dbReference>
<sequence length="459" mass="52720">MVARIPYPVTVPKALAVASEVATMEFLRSCGLPIPKVYGYSPAPDNASETEYIFMEYVRGTKLSDVWLNLDEQEIISVMRELAQVESRMMSIVFPVGGGLYYARYLQKIAGKPGIPLEDGRFCVGPDTRVPLWYGRRSQLGIDRGPYENPEAALVRGACKEVAYLEQFRQPLLPFQPMRRAAYKYQEQLRSDHIENLKRYLLIAPSLIPRDPALCHFRIRHPDLQQSNIIVSRSAGHNWRIVGLLEWQHASVLPLFLLAGVPERLQNYGDLASHFMTTPSLPENFEDLNESDRRRAKELYFRRLVHYHYVNNTEEFNELHYAALTDPVGMLRRRLFSCASDPWEGETLGLKVALINATEHWQTLSGGETPCPIAFDTEDVRETMKLDEIQREADETLQGIRYLVGFGPEGWVPTEQYEKTIGLTRQMKKDALASAETEAEREEIETHWLFDDMDEEKYN</sequence>
<dbReference type="RefSeq" id="XP_007869508.1">
    <property type="nucleotide sequence ID" value="XM_007871317.1"/>
</dbReference>
<reference evidence="2 3" key="1">
    <citation type="journal article" date="2012" name="Science">
        <title>The Paleozoic origin of enzymatic lignin decomposition reconstructed from 31 fungal genomes.</title>
        <authorList>
            <person name="Floudas D."/>
            <person name="Binder M."/>
            <person name="Riley R."/>
            <person name="Barry K."/>
            <person name="Blanchette R.A."/>
            <person name="Henrissat B."/>
            <person name="Martinez A.T."/>
            <person name="Otillar R."/>
            <person name="Spatafora J.W."/>
            <person name="Yadav J.S."/>
            <person name="Aerts A."/>
            <person name="Benoit I."/>
            <person name="Boyd A."/>
            <person name="Carlson A."/>
            <person name="Copeland A."/>
            <person name="Coutinho P.M."/>
            <person name="de Vries R.P."/>
            <person name="Ferreira P."/>
            <person name="Findley K."/>
            <person name="Foster B."/>
            <person name="Gaskell J."/>
            <person name="Glotzer D."/>
            <person name="Gorecki P."/>
            <person name="Heitman J."/>
            <person name="Hesse C."/>
            <person name="Hori C."/>
            <person name="Igarashi K."/>
            <person name="Jurgens J.A."/>
            <person name="Kallen N."/>
            <person name="Kersten P."/>
            <person name="Kohler A."/>
            <person name="Kuees U."/>
            <person name="Kumar T.K.A."/>
            <person name="Kuo A."/>
            <person name="LaButti K."/>
            <person name="Larrondo L.F."/>
            <person name="Lindquist E."/>
            <person name="Ling A."/>
            <person name="Lombard V."/>
            <person name="Lucas S."/>
            <person name="Lundell T."/>
            <person name="Martin R."/>
            <person name="McLaughlin D.J."/>
            <person name="Morgenstern I."/>
            <person name="Morin E."/>
            <person name="Murat C."/>
            <person name="Nagy L.G."/>
            <person name="Nolan M."/>
            <person name="Ohm R.A."/>
            <person name="Patyshakuliyeva A."/>
            <person name="Rokas A."/>
            <person name="Ruiz-Duenas F.J."/>
            <person name="Sabat G."/>
            <person name="Salamov A."/>
            <person name="Samejima M."/>
            <person name="Schmutz J."/>
            <person name="Slot J.C."/>
            <person name="St John F."/>
            <person name="Stenlid J."/>
            <person name="Sun H."/>
            <person name="Sun S."/>
            <person name="Syed K."/>
            <person name="Tsang A."/>
            <person name="Wiebenga A."/>
            <person name="Young D."/>
            <person name="Pisabarro A."/>
            <person name="Eastwood D.C."/>
            <person name="Martin F."/>
            <person name="Cullen D."/>
            <person name="Grigoriev I.V."/>
            <person name="Hibbett D.S."/>
        </authorList>
    </citation>
    <scope>NUCLEOTIDE SEQUENCE [LARGE SCALE GENOMIC DNA]</scope>
    <source>
        <strain evidence="2 3">ATCC 11539</strain>
    </source>
</reference>
<dbReference type="PANTHER" id="PTHR36091:SF2">
    <property type="entry name" value="AMINOGLYCOSIDE PHOSPHOTRANSFERASE DOMAIN-CONTAINING PROTEIN"/>
    <property type="match status" value="1"/>
</dbReference>
<proteinExistence type="predicted"/>
<dbReference type="HOGENOM" id="CLU_019189_9_1_1"/>
<dbReference type="STRING" id="670483.S7PXL6"/>
<feature type="domain" description="Aminoglycoside phosphotransferase" evidence="1">
    <location>
        <begin position="4"/>
        <end position="252"/>
    </location>
</feature>
<dbReference type="eggNOG" id="ENOG502SHAC">
    <property type="taxonomic scope" value="Eukaryota"/>
</dbReference>
<evidence type="ECO:0000259" key="1">
    <source>
        <dbReference type="Pfam" id="PF01636"/>
    </source>
</evidence>
<dbReference type="KEGG" id="gtr:GLOTRDRAFT_65225"/>
<dbReference type="OMA" id="DVNRGPH"/>
<evidence type="ECO:0000313" key="3">
    <source>
        <dbReference type="Proteomes" id="UP000030669"/>
    </source>
</evidence>
<organism evidence="2 3">
    <name type="scientific">Gloeophyllum trabeum (strain ATCC 11539 / FP-39264 / Madison 617)</name>
    <name type="common">Brown rot fungus</name>
    <dbReference type="NCBI Taxonomy" id="670483"/>
    <lineage>
        <taxon>Eukaryota</taxon>
        <taxon>Fungi</taxon>
        <taxon>Dikarya</taxon>
        <taxon>Basidiomycota</taxon>
        <taxon>Agaricomycotina</taxon>
        <taxon>Agaricomycetes</taxon>
        <taxon>Gloeophyllales</taxon>
        <taxon>Gloeophyllaceae</taxon>
        <taxon>Gloeophyllum</taxon>
    </lineage>
</organism>
<dbReference type="OrthoDB" id="2831558at2759"/>
<protein>
    <recommendedName>
        <fullName evidence="1">Aminoglycoside phosphotransferase domain-containing protein</fullName>
    </recommendedName>
</protein>
<dbReference type="Proteomes" id="UP000030669">
    <property type="component" value="Unassembled WGS sequence"/>
</dbReference>
<gene>
    <name evidence="2" type="ORF">GLOTRDRAFT_65225</name>
</gene>
<dbReference type="Pfam" id="PF01636">
    <property type="entry name" value="APH"/>
    <property type="match status" value="1"/>
</dbReference>
<dbReference type="InterPro" id="IPR011009">
    <property type="entry name" value="Kinase-like_dom_sf"/>
</dbReference>
<dbReference type="InterPro" id="IPR051035">
    <property type="entry name" value="Mito_inheritance_9"/>
</dbReference>